<keyword evidence="4 6" id="KW-1133">Transmembrane helix</keyword>
<gene>
    <name evidence="7" type="ORF">JI751_06230</name>
</gene>
<name>A0ABS1L690_9ACTN</name>
<evidence type="ECO:0000313" key="7">
    <source>
        <dbReference type="EMBL" id="MBL0747198.1"/>
    </source>
</evidence>
<keyword evidence="2" id="KW-1003">Cell membrane</keyword>
<feature type="transmembrane region" description="Helical" evidence="6">
    <location>
        <begin position="180"/>
        <end position="200"/>
    </location>
</feature>
<comment type="subcellular location">
    <subcellularLocation>
        <location evidence="1">Cell membrane</location>
        <topology evidence="1">Multi-pass membrane protein</topology>
    </subcellularLocation>
</comment>
<protein>
    <recommendedName>
        <fullName evidence="9">Polysaccharide biosynthesis protein</fullName>
    </recommendedName>
</protein>
<dbReference type="Proteomes" id="UP000636918">
    <property type="component" value="Unassembled WGS sequence"/>
</dbReference>
<dbReference type="EMBL" id="JAERSG010000002">
    <property type="protein sequence ID" value="MBL0747198.1"/>
    <property type="molecule type" value="Genomic_DNA"/>
</dbReference>
<evidence type="ECO:0008006" key="9">
    <source>
        <dbReference type="Google" id="ProtNLM"/>
    </source>
</evidence>
<feature type="transmembrane region" description="Helical" evidence="6">
    <location>
        <begin position="49"/>
        <end position="68"/>
    </location>
</feature>
<feature type="transmembrane region" description="Helical" evidence="6">
    <location>
        <begin position="89"/>
        <end position="110"/>
    </location>
</feature>
<dbReference type="PANTHER" id="PTHR30250">
    <property type="entry name" value="PST FAMILY PREDICTED COLANIC ACID TRANSPORTER"/>
    <property type="match status" value="1"/>
</dbReference>
<keyword evidence="8" id="KW-1185">Reference proteome</keyword>
<evidence type="ECO:0000256" key="1">
    <source>
        <dbReference type="ARBA" id="ARBA00004651"/>
    </source>
</evidence>
<reference evidence="7 8" key="1">
    <citation type="submission" date="2021-01" db="EMBL/GenBank/DDBJ databases">
        <title>Genome seq and assembly of Nocardiodes sp. G10.</title>
        <authorList>
            <person name="Chhetri G."/>
        </authorList>
    </citation>
    <scope>NUCLEOTIDE SEQUENCE [LARGE SCALE GENOMIC DNA]</scope>
    <source>
        <strain evidence="7 8">G10</strain>
    </source>
</reference>
<feature type="transmembrane region" description="Helical" evidence="6">
    <location>
        <begin position="368"/>
        <end position="387"/>
    </location>
</feature>
<evidence type="ECO:0000313" key="8">
    <source>
        <dbReference type="Proteomes" id="UP000636918"/>
    </source>
</evidence>
<dbReference type="RefSeq" id="WP_201934834.1">
    <property type="nucleotide sequence ID" value="NZ_JAERSG010000002.1"/>
</dbReference>
<dbReference type="InterPro" id="IPR050833">
    <property type="entry name" value="Poly_Biosynth_Transport"/>
</dbReference>
<evidence type="ECO:0000256" key="4">
    <source>
        <dbReference type="ARBA" id="ARBA00022989"/>
    </source>
</evidence>
<dbReference type="PANTHER" id="PTHR30250:SF11">
    <property type="entry name" value="O-ANTIGEN TRANSPORTER-RELATED"/>
    <property type="match status" value="1"/>
</dbReference>
<evidence type="ECO:0000256" key="3">
    <source>
        <dbReference type="ARBA" id="ARBA00022692"/>
    </source>
</evidence>
<feature type="transmembrane region" description="Helical" evidence="6">
    <location>
        <begin position="338"/>
        <end position="361"/>
    </location>
</feature>
<evidence type="ECO:0000256" key="5">
    <source>
        <dbReference type="ARBA" id="ARBA00023136"/>
    </source>
</evidence>
<accession>A0ABS1L690</accession>
<feature type="transmembrane region" description="Helical" evidence="6">
    <location>
        <begin position="253"/>
        <end position="276"/>
    </location>
</feature>
<feature type="transmembrane region" description="Helical" evidence="6">
    <location>
        <begin position="221"/>
        <end position="247"/>
    </location>
</feature>
<keyword evidence="5 6" id="KW-0472">Membrane</keyword>
<comment type="caution">
    <text evidence="7">The sequence shown here is derived from an EMBL/GenBank/DDBJ whole genome shotgun (WGS) entry which is preliminary data.</text>
</comment>
<evidence type="ECO:0000256" key="2">
    <source>
        <dbReference type="ARBA" id="ARBA00022475"/>
    </source>
</evidence>
<sequence length="428" mass="43326">MADSAGAPEAGAVAGSHLGLLSSAFFASSGLGLLLLVVIARWLTPADNAHFQAVWGLIFAFASVMGALEQEVTRRATSAHLDGHRTPVGVVQSVLLATLACVVVLGALLATPQGRAVVQGSIAIVLLTLFAMVNFVVLILSRGILLGRGAIRPYAALLAGEGALRLVVLGVLLASGLDGTVVWAVVATVGGSLVWVFVVVRVAREIDWSSRRDRWREVGGTVAALATANGLSALVLTGFPTVAATIVGNAADLAVLFAVITLARAPLALLAPVQALTVPTVVRWSRDGDTRRISRALAQIAGGSAVVALAGAAVGYVLGPWAVALVLGADYRPSAVMAALVAGATCVMAGALLQAAALVALQRYWQLTACWAVAIAGAAVVMLAPPWSPEDRGLGGFTVASLAAFVATAVAVRLSVVAADQGSEAGGH</sequence>
<keyword evidence="3 6" id="KW-0812">Transmembrane</keyword>
<feature type="transmembrane region" description="Helical" evidence="6">
    <location>
        <begin position="116"/>
        <end position="141"/>
    </location>
</feature>
<evidence type="ECO:0000256" key="6">
    <source>
        <dbReference type="SAM" id="Phobius"/>
    </source>
</evidence>
<organism evidence="7 8">
    <name type="scientific">Nocardioides baculatus</name>
    <dbReference type="NCBI Taxonomy" id="2801337"/>
    <lineage>
        <taxon>Bacteria</taxon>
        <taxon>Bacillati</taxon>
        <taxon>Actinomycetota</taxon>
        <taxon>Actinomycetes</taxon>
        <taxon>Propionibacteriales</taxon>
        <taxon>Nocardioidaceae</taxon>
        <taxon>Nocardioides</taxon>
    </lineage>
</organism>
<feature type="transmembrane region" description="Helical" evidence="6">
    <location>
        <begin position="393"/>
        <end position="412"/>
    </location>
</feature>
<feature type="transmembrane region" description="Helical" evidence="6">
    <location>
        <begin position="296"/>
        <end position="318"/>
    </location>
</feature>
<feature type="transmembrane region" description="Helical" evidence="6">
    <location>
        <begin position="20"/>
        <end position="43"/>
    </location>
</feature>
<proteinExistence type="predicted"/>